<dbReference type="InterPro" id="IPR004360">
    <property type="entry name" value="Glyas_Fos-R_dOase_dom"/>
</dbReference>
<evidence type="ECO:0000313" key="4">
    <source>
        <dbReference type="EMBL" id="EDG4920516.1"/>
    </source>
</evidence>
<dbReference type="InterPro" id="IPR052164">
    <property type="entry name" value="Anthracycline_SecMetBiosynth"/>
</dbReference>
<accession>A0A5X8JSQ6</accession>
<proteinExistence type="predicted"/>
<dbReference type="EMBL" id="AAHWEW010000002">
    <property type="protein sequence ID" value="ECB0109373.1"/>
    <property type="molecule type" value="Genomic_DNA"/>
</dbReference>
<dbReference type="AlphaFoldDB" id="A0A5X8JSQ6"/>
<dbReference type="InterPro" id="IPR029068">
    <property type="entry name" value="Glyas_Bleomycin-R_OHBP_Dase"/>
</dbReference>
<dbReference type="CDD" id="cd07247">
    <property type="entry name" value="SgaA_N_like"/>
    <property type="match status" value="1"/>
</dbReference>
<reference evidence="5" key="1">
    <citation type="journal article" date="2018" name="Genome Biol.">
        <title>SKESA: strategic k-mer extension for scrupulous assemblies.</title>
        <authorList>
            <person name="Souvorov A."/>
            <person name="Agarwala R."/>
            <person name="Lipman D.J."/>
        </authorList>
    </citation>
    <scope>NUCLEOTIDE SEQUENCE</scope>
    <source>
        <strain evidence="5">Salmonella enterica</strain>
    </source>
</reference>
<dbReference type="Pfam" id="PF00903">
    <property type="entry name" value="Glyoxalase"/>
    <property type="match status" value="1"/>
</dbReference>
<evidence type="ECO:0000313" key="6">
    <source>
        <dbReference type="EMBL" id="HAB3737946.1"/>
    </source>
</evidence>
<dbReference type="EMBL" id="DAAGNA010000003">
    <property type="protein sequence ID" value="HAB3737946.1"/>
    <property type="molecule type" value="Genomic_DNA"/>
</dbReference>
<dbReference type="RefSeq" id="WP_080110546.1">
    <property type="nucleotide sequence ID" value="NZ_CBDGJQ010000003.1"/>
</dbReference>
<name>A0A5X8JSQ6_SALDE</name>
<feature type="domain" description="VOC" evidence="1">
    <location>
        <begin position="4"/>
        <end position="120"/>
    </location>
</feature>
<evidence type="ECO:0000313" key="8">
    <source>
        <dbReference type="EMBL" id="HAE9591974.1"/>
    </source>
</evidence>
<gene>
    <name evidence="4" type="ORF">B7M71_01095</name>
    <name evidence="3" type="ORF">B7M84_04520</name>
    <name evidence="2" type="ORF">EUR47_04215</name>
    <name evidence="8" type="ORF">G4X31_001268</name>
    <name evidence="7" type="ORF">GB096_04415</name>
    <name evidence="6" type="ORF">GBV43_01585</name>
    <name evidence="5" type="ORF">GBY02_04430</name>
</gene>
<dbReference type="SUPFAM" id="SSF54593">
    <property type="entry name" value="Glyoxalase/Bleomycin resistance protein/Dihydroxybiphenyl dioxygenase"/>
    <property type="match status" value="1"/>
</dbReference>
<comment type="caution">
    <text evidence="2">The sequence shown here is derived from an EMBL/GenBank/DDBJ whole genome shotgun (WGS) entry which is preliminary data.</text>
</comment>
<evidence type="ECO:0000313" key="7">
    <source>
        <dbReference type="EMBL" id="HAB5091781.1"/>
    </source>
</evidence>
<reference evidence="5" key="3">
    <citation type="submission" date="2019-10" db="EMBL/GenBank/DDBJ databases">
        <authorList>
            <consortium name="NCBI Pathogen Detection Project"/>
        </authorList>
    </citation>
    <scope>NUCLEOTIDE SEQUENCE</scope>
    <source>
        <strain evidence="5">Salmonella enterica</strain>
    </source>
</reference>
<dbReference type="EMBL" id="AAMEJC010000002">
    <property type="protein sequence ID" value="EDG4920516.1"/>
    <property type="molecule type" value="Genomic_DNA"/>
</dbReference>
<evidence type="ECO:0000313" key="2">
    <source>
        <dbReference type="EMBL" id="ECB0109373.1"/>
    </source>
</evidence>
<dbReference type="PANTHER" id="PTHR33993:SF2">
    <property type="entry name" value="VOC DOMAIN-CONTAINING PROTEIN"/>
    <property type="match status" value="1"/>
</dbReference>
<reference evidence="2" key="2">
    <citation type="submission" date="2019-01" db="EMBL/GenBank/DDBJ databases">
        <authorList>
            <person name="Ashton P.M."/>
            <person name="Dallman T."/>
            <person name="Nair S."/>
            <person name="De Pinna E."/>
            <person name="Peters T."/>
            <person name="Grant K."/>
        </authorList>
    </citation>
    <scope>NUCLEOTIDE SEQUENCE</scope>
    <source>
        <strain evidence="3">304435</strain>
        <strain evidence="4">318351</strain>
        <strain evidence="2">620480</strain>
    </source>
</reference>
<dbReference type="EMBL" id="DAATPR010000010">
    <property type="protein sequence ID" value="HAE9591974.1"/>
    <property type="molecule type" value="Genomic_DNA"/>
</dbReference>
<dbReference type="EMBL" id="DAAGYQ010000002">
    <property type="protein sequence ID" value="HAB5091781.1"/>
    <property type="molecule type" value="Genomic_DNA"/>
</dbReference>
<evidence type="ECO:0000313" key="5">
    <source>
        <dbReference type="EMBL" id="HAB1711830.1"/>
    </source>
</evidence>
<dbReference type="InterPro" id="IPR037523">
    <property type="entry name" value="VOC_core"/>
</dbReference>
<dbReference type="PROSITE" id="PS51819">
    <property type="entry name" value="VOC"/>
    <property type="match status" value="1"/>
</dbReference>
<organism evidence="2">
    <name type="scientific">Salmonella derby</name>
    <dbReference type="NCBI Taxonomy" id="28144"/>
    <lineage>
        <taxon>Bacteria</taxon>
        <taxon>Pseudomonadati</taxon>
        <taxon>Pseudomonadota</taxon>
        <taxon>Gammaproteobacteria</taxon>
        <taxon>Enterobacterales</taxon>
        <taxon>Enterobacteriaceae</taxon>
        <taxon>Salmonella</taxon>
    </lineage>
</organism>
<dbReference type="EMBL" id="DAAFWD010000002">
    <property type="protein sequence ID" value="HAB1711830.1"/>
    <property type="molecule type" value="Genomic_DNA"/>
</dbReference>
<evidence type="ECO:0000259" key="1">
    <source>
        <dbReference type="PROSITE" id="PS51819"/>
    </source>
</evidence>
<sequence length="121" mass="13185">MKNIINWFEIPVTDMARAITFYEQVMQISLRRENMDGTDLAVFPYAEPAPGGALIKHDDVAPVAQGVVIYLHTADLLATIERIVLAGGKCVLEPMVPGDDIGIIALFIDSEGNRIGLHQPA</sequence>
<evidence type="ECO:0000313" key="3">
    <source>
        <dbReference type="EMBL" id="EDG3712034.1"/>
    </source>
</evidence>
<protein>
    <submittedName>
        <fullName evidence="2">VOC family protein</fullName>
    </submittedName>
</protein>
<dbReference type="EMBL" id="AAMDYK010000002">
    <property type="protein sequence ID" value="EDG3712034.1"/>
    <property type="molecule type" value="Genomic_DNA"/>
</dbReference>
<dbReference type="Gene3D" id="3.10.180.10">
    <property type="entry name" value="2,3-Dihydroxybiphenyl 1,2-Dioxygenase, domain 1"/>
    <property type="match status" value="1"/>
</dbReference>
<dbReference type="PANTHER" id="PTHR33993">
    <property type="entry name" value="GLYOXALASE-RELATED"/>
    <property type="match status" value="1"/>
</dbReference>